<dbReference type="EMBL" id="MGKP01000003">
    <property type="protein sequence ID" value="OGN29699.1"/>
    <property type="molecule type" value="Genomic_DNA"/>
</dbReference>
<proteinExistence type="predicted"/>
<evidence type="ECO:0000313" key="3">
    <source>
        <dbReference type="Proteomes" id="UP000179047"/>
    </source>
</evidence>
<dbReference type="Proteomes" id="UP000179047">
    <property type="component" value="Unassembled WGS sequence"/>
</dbReference>
<keyword evidence="1" id="KW-0472">Membrane</keyword>
<feature type="transmembrane region" description="Helical" evidence="1">
    <location>
        <begin position="6"/>
        <end position="29"/>
    </location>
</feature>
<evidence type="ECO:0000256" key="1">
    <source>
        <dbReference type="SAM" id="Phobius"/>
    </source>
</evidence>
<comment type="caution">
    <text evidence="2">The sequence shown here is derived from an EMBL/GenBank/DDBJ whole genome shotgun (WGS) entry which is preliminary data.</text>
</comment>
<sequence length="66" mass="7642">MLSLQEFLKVFLCVFSLLILSRFLVYAFVMMIKAKRSTIDQEDPDDEPTEEFISEYTTTDVRGKAA</sequence>
<dbReference type="STRING" id="1802701.A3A33_04370"/>
<keyword evidence="1" id="KW-0812">Transmembrane</keyword>
<name>A0A1F8GYZ8_9BACT</name>
<accession>A0A1F8GYZ8</accession>
<protein>
    <submittedName>
        <fullName evidence="2">Uncharacterized protein</fullName>
    </submittedName>
</protein>
<gene>
    <name evidence="2" type="ORF">A3A33_04370</name>
</gene>
<dbReference type="AlphaFoldDB" id="A0A1F8GYZ8"/>
<organism evidence="2 3">
    <name type="scientific">Candidatus Yanofskybacteria bacterium RIFCSPLOWO2_01_FULL_49_25</name>
    <dbReference type="NCBI Taxonomy" id="1802701"/>
    <lineage>
        <taxon>Bacteria</taxon>
        <taxon>Candidatus Yanofskyibacteriota</taxon>
    </lineage>
</organism>
<keyword evidence="1" id="KW-1133">Transmembrane helix</keyword>
<evidence type="ECO:0000313" key="2">
    <source>
        <dbReference type="EMBL" id="OGN29699.1"/>
    </source>
</evidence>
<reference evidence="2 3" key="1">
    <citation type="journal article" date="2016" name="Nat. Commun.">
        <title>Thousands of microbial genomes shed light on interconnected biogeochemical processes in an aquifer system.</title>
        <authorList>
            <person name="Anantharaman K."/>
            <person name="Brown C.T."/>
            <person name="Hug L.A."/>
            <person name="Sharon I."/>
            <person name="Castelle C.J."/>
            <person name="Probst A.J."/>
            <person name="Thomas B.C."/>
            <person name="Singh A."/>
            <person name="Wilkins M.J."/>
            <person name="Karaoz U."/>
            <person name="Brodie E.L."/>
            <person name="Williams K.H."/>
            <person name="Hubbard S.S."/>
            <person name="Banfield J.F."/>
        </authorList>
    </citation>
    <scope>NUCLEOTIDE SEQUENCE [LARGE SCALE GENOMIC DNA]</scope>
</reference>